<feature type="region of interest" description="Disordered" evidence="1">
    <location>
        <begin position="255"/>
        <end position="279"/>
    </location>
</feature>
<protein>
    <submittedName>
        <fullName evidence="2">(apollo) hypothetical protein</fullName>
    </submittedName>
</protein>
<name>A0A8S3X4K0_PARAO</name>
<dbReference type="AlphaFoldDB" id="A0A8S3X4K0"/>
<dbReference type="EMBL" id="CAJQZP010000945">
    <property type="protein sequence ID" value="CAG5000372.1"/>
    <property type="molecule type" value="Genomic_DNA"/>
</dbReference>
<sequence length="573" mass="65970">MLPKKDFSKLIGHVWTQVDPSVCAAGFRKASIFPFNNDAVPEHKFHPDQLAEWRKQRLERCTEVIETSIAPDIPKHRDNQQLHGPSCSKDQINHPHQAELSSENNVNIVKVPSLIASCLNYWNRQTKEPTEPNEHQHNHNKLQSIKCKYGAKTLKIVPLNYDIHLHAKSQINSIKRTSPVKIIVQDDRPVQCDITFEELLLQKIKADSSTTKTRTKVADGAELITSEDVYIKQKNEEEKQTKKLNKIKINTKEKNEGNKYTKQFQDTKRKKVTKPKESDQKTKKLKIDEFTSESDMEIELMDESDLENYDLNNILDNDEENDDITAEVEKADCIEYDDPLTSTVVKGQWVLVKFALKTSVKHYVGVVTELNCEGKPTINYVRKSRHRGSEDKLCLFFHKYLTYASSDISDRQILYVNYQIQLQVEEDKYFSKLPFMAITFSSFTFTGCNGNLDASVSNENSPLPSPKSPYAESQPSPESISSRTNAPTSNTSYKRKATPSTDNYLADTMDMTKSSQENRNKKQELDDLDTFFLSMSKTMKKLPRLDQIRIKMDLLLKLEVKQRSNNWSHNNMF</sequence>
<accession>A0A8S3X4K0</accession>
<gene>
    <name evidence="2" type="ORF">PAPOLLO_LOCUS13710</name>
</gene>
<feature type="compositionally biased region" description="Polar residues" evidence="1">
    <location>
        <begin position="471"/>
        <end position="503"/>
    </location>
</feature>
<dbReference type="Proteomes" id="UP000691718">
    <property type="component" value="Unassembled WGS sequence"/>
</dbReference>
<feature type="region of interest" description="Disordered" evidence="1">
    <location>
        <begin position="74"/>
        <end position="99"/>
    </location>
</feature>
<evidence type="ECO:0000313" key="2">
    <source>
        <dbReference type="EMBL" id="CAG5000372.1"/>
    </source>
</evidence>
<evidence type="ECO:0000313" key="3">
    <source>
        <dbReference type="Proteomes" id="UP000691718"/>
    </source>
</evidence>
<organism evidence="2 3">
    <name type="scientific">Parnassius apollo</name>
    <name type="common">Apollo butterfly</name>
    <name type="synonym">Papilio apollo</name>
    <dbReference type="NCBI Taxonomy" id="110799"/>
    <lineage>
        <taxon>Eukaryota</taxon>
        <taxon>Metazoa</taxon>
        <taxon>Ecdysozoa</taxon>
        <taxon>Arthropoda</taxon>
        <taxon>Hexapoda</taxon>
        <taxon>Insecta</taxon>
        <taxon>Pterygota</taxon>
        <taxon>Neoptera</taxon>
        <taxon>Endopterygota</taxon>
        <taxon>Lepidoptera</taxon>
        <taxon>Glossata</taxon>
        <taxon>Ditrysia</taxon>
        <taxon>Papilionoidea</taxon>
        <taxon>Papilionidae</taxon>
        <taxon>Parnassiinae</taxon>
        <taxon>Parnassini</taxon>
        <taxon>Parnassius</taxon>
        <taxon>Parnassius</taxon>
    </lineage>
</organism>
<reference evidence="2" key="1">
    <citation type="submission" date="2021-04" db="EMBL/GenBank/DDBJ databases">
        <authorList>
            <person name="Tunstrom K."/>
        </authorList>
    </citation>
    <scope>NUCLEOTIDE SEQUENCE</scope>
</reference>
<proteinExistence type="predicted"/>
<evidence type="ECO:0000256" key="1">
    <source>
        <dbReference type="SAM" id="MobiDB-lite"/>
    </source>
</evidence>
<feature type="region of interest" description="Disordered" evidence="1">
    <location>
        <begin position="456"/>
        <end position="505"/>
    </location>
</feature>
<keyword evidence="3" id="KW-1185">Reference proteome</keyword>
<comment type="caution">
    <text evidence="2">The sequence shown here is derived from an EMBL/GenBank/DDBJ whole genome shotgun (WGS) entry which is preliminary data.</text>
</comment>